<name>A0AAV6TV82_9ARAC</name>
<keyword evidence="2" id="KW-1185">Reference proteome</keyword>
<protein>
    <submittedName>
        <fullName evidence="1">Uncharacterized protein</fullName>
    </submittedName>
</protein>
<sequence>MGAQIKPPPGTGPYCFRIHGQIYHIVSPLYVGSEEKAGKASCTFLIPAKPQIKEWKIQIRDAHKFSSSSWIQYFKK</sequence>
<reference evidence="1 2" key="1">
    <citation type="journal article" date="2022" name="Nat. Ecol. Evol.">
        <title>A masculinizing supergene underlies an exaggerated male reproductive morph in a spider.</title>
        <authorList>
            <person name="Hendrickx F."/>
            <person name="De Corte Z."/>
            <person name="Sonet G."/>
            <person name="Van Belleghem S.M."/>
            <person name="Kostlbacher S."/>
            <person name="Vangestel C."/>
        </authorList>
    </citation>
    <scope>NUCLEOTIDE SEQUENCE [LARGE SCALE GENOMIC DNA]</scope>
    <source>
        <strain evidence="1">W744_W776</strain>
    </source>
</reference>
<dbReference type="EMBL" id="JAFNEN010000984">
    <property type="protein sequence ID" value="KAG8175558.1"/>
    <property type="molecule type" value="Genomic_DNA"/>
</dbReference>
<comment type="caution">
    <text evidence="1">The sequence shown here is derived from an EMBL/GenBank/DDBJ whole genome shotgun (WGS) entry which is preliminary data.</text>
</comment>
<gene>
    <name evidence="1" type="ORF">JTE90_008891</name>
</gene>
<organism evidence="1 2">
    <name type="scientific">Oedothorax gibbosus</name>
    <dbReference type="NCBI Taxonomy" id="931172"/>
    <lineage>
        <taxon>Eukaryota</taxon>
        <taxon>Metazoa</taxon>
        <taxon>Ecdysozoa</taxon>
        <taxon>Arthropoda</taxon>
        <taxon>Chelicerata</taxon>
        <taxon>Arachnida</taxon>
        <taxon>Araneae</taxon>
        <taxon>Araneomorphae</taxon>
        <taxon>Entelegynae</taxon>
        <taxon>Araneoidea</taxon>
        <taxon>Linyphiidae</taxon>
        <taxon>Erigoninae</taxon>
        <taxon>Oedothorax</taxon>
    </lineage>
</organism>
<accession>A0AAV6TV82</accession>
<evidence type="ECO:0000313" key="2">
    <source>
        <dbReference type="Proteomes" id="UP000827092"/>
    </source>
</evidence>
<dbReference type="AlphaFoldDB" id="A0AAV6TV82"/>
<dbReference type="Proteomes" id="UP000827092">
    <property type="component" value="Unassembled WGS sequence"/>
</dbReference>
<proteinExistence type="predicted"/>
<evidence type="ECO:0000313" key="1">
    <source>
        <dbReference type="EMBL" id="KAG8175558.1"/>
    </source>
</evidence>